<name>A0A3G3MI39_9FLOR</name>
<sequence length="720" mass="86396">MLNKSKEPDSNSSKNNYTEMNYTSDSIILKQVDKVIFLENLANLKLRSKIIRYLHLTHLLQQRYSLSINKINNILNRLKYSGFFSCIKMSPIKMENKNYIIIHFKLNSILKKIRIINSHKLQIPKKYLKRLFNYQVGYPQNFTWISINIRKILFWYLIRGYKWVRITVDYAGQNNEELNIKILESRIYKIKLSCDTFKGNRTVHLNSIIMHQLQILPNQIPNVKRIEDGISSLKDKKILSSCNYKIIYTSDNKLEITIKYRQTKDKETFVLNKNWFISHKLCCLFHKHLNHLFNYIISKRLSWTYLSCNYNLINSRLYPFIYPLTSSHDLQFNDYITSNFMQIEEFFKFWNLNRSILSSANDFEFRHYINNLSKNCNNLAIYLQFHELCPVIHINYLYNKFQINKIYQYELIANCFQDKHKVIMSFPPIIVKKAKHNKIHSYNFIYTNGLNVTIKNKSYENLLLLTRIGITNDSYNYSPIYRNYFWNKLNIMLNMKSDHCFFKKQTAWITKSYLNYILNYKYNTLNMKKTLVAGKLLNIRSQHVISLINQEKELNYIKKVHKNLNIRYTHIINISKCIFEKSPNSIIIDIEMNRLNRIIKYTPKNSYLTPIYYWSYNLITSFHKSYNINLEYHIPFRYSSTVFFGIDYFRKFHPPYGIINFNTNFLNLDTEYLSAYTLYNVLLGTGLQINLPIKKLPPIRLKYNISVNKIRKFSISLLLR</sequence>
<evidence type="ECO:0008006" key="2">
    <source>
        <dbReference type="Google" id="ProtNLM"/>
    </source>
</evidence>
<accession>A0A3G3MI39</accession>
<dbReference type="EMBL" id="MH281630">
    <property type="protein sequence ID" value="AYR06497.1"/>
    <property type="molecule type" value="Genomic_DNA"/>
</dbReference>
<protein>
    <recommendedName>
        <fullName evidence="2">POTRA domain-containing protein</fullName>
    </recommendedName>
</protein>
<reference evidence="1" key="1">
    <citation type="journal article" date="2018" name="Genome Biol. Evol.">
        <title>Mitochondrial and Plastid Genomes from Coralline Red Algae Provide Insights into the Incongruent Evolutionary Histories of Organelles.</title>
        <authorList>
            <person name="Lee J."/>
            <person name="Song H.J."/>
            <person name="In Park S."/>
            <person name="Lee Y.M."/>
            <person name="Jeong S.Y."/>
            <person name="Oh Cho T."/>
            <person name="Kim J.H."/>
            <person name="Choi H.G."/>
            <person name="Choi C.G."/>
            <person name="Nelson W.A."/>
            <person name="Fredericq S."/>
            <person name="Bhattacharya D."/>
            <person name="Su Yoon H."/>
        </authorList>
    </citation>
    <scope>NUCLEOTIDE SEQUENCE</scope>
</reference>
<evidence type="ECO:0000313" key="1">
    <source>
        <dbReference type="EMBL" id="AYR06497.1"/>
    </source>
</evidence>
<proteinExistence type="predicted"/>
<geneLocation type="plastid" evidence="1"/>
<gene>
    <name evidence="1" type="primary">orf700</name>
</gene>
<keyword evidence="1" id="KW-0934">Plastid</keyword>
<dbReference type="AlphaFoldDB" id="A0A3G3MI39"/>
<dbReference type="Gene3D" id="3.10.20.310">
    <property type="entry name" value="membrane protein fhac"/>
    <property type="match status" value="1"/>
</dbReference>
<organism evidence="1">
    <name type="scientific">Rhodogorgon sp</name>
    <dbReference type="NCBI Taxonomy" id="2485824"/>
    <lineage>
        <taxon>Eukaryota</taxon>
        <taxon>Rhodophyta</taxon>
        <taxon>Florideophyceae</taxon>
        <taxon>Corallinophycidae</taxon>
        <taxon>Rhodogorgonales</taxon>
        <taxon>Rhodogorgonaceae</taxon>
        <taxon>Rhodogorgon</taxon>
    </lineage>
</organism>